<name>A0A516NVC0_9NOCA</name>
<organism evidence="1 2">
    <name type="scientific">Nocardia otitidiscaviarum</name>
    <dbReference type="NCBI Taxonomy" id="1823"/>
    <lineage>
        <taxon>Bacteria</taxon>
        <taxon>Bacillati</taxon>
        <taxon>Actinomycetota</taxon>
        <taxon>Actinomycetes</taxon>
        <taxon>Mycobacteriales</taxon>
        <taxon>Nocardiaceae</taxon>
        <taxon>Nocardia</taxon>
    </lineage>
</organism>
<accession>A0A516NVC0</accession>
<evidence type="ECO:0000313" key="1">
    <source>
        <dbReference type="EMBL" id="QDP82811.1"/>
    </source>
</evidence>
<dbReference type="GeneID" id="80337159"/>
<dbReference type="KEGG" id="nod:FOH10_32925"/>
<sequence>MATRKVTLSLDEAAWSYAEQAAARAGMSPSAWISRAARREAVRTGWGPSPDPADLAAMDEAELAAAEKELRAQG</sequence>
<evidence type="ECO:0000313" key="2">
    <source>
        <dbReference type="Proteomes" id="UP000317039"/>
    </source>
</evidence>
<proteinExistence type="predicted"/>
<gene>
    <name evidence="1" type="ORF">FOH10_32925</name>
</gene>
<dbReference type="AlphaFoldDB" id="A0A516NVC0"/>
<dbReference type="EMBL" id="CP041695">
    <property type="protein sequence ID" value="QDP82811.1"/>
    <property type="molecule type" value="Genomic_DNA"/>
</dbReference>
<evidence type="ECO:0008006" key="3">
    <source>
        <dbReference type="Google" id="ProtNLM"/>
    </source>
</evidence>
<dbReference type="RefSeq" id="WP_143983548.1">
    <property type="nucleotide sequence ID" value="NZ_CP041695.1"/>
</dbReference>
<dbReference type="Proteomes" id="UP000317039">
    <property type="component" value="Chromosome"/>
</dbReference>
<reference evidence="1 2" key="1">
    <citation type="submission" date="2019-07" db="EMBL/GenBank/DDBJ databases">
        <title>Complete Genome Sequence and Methylome Analysis of Nocardia otitidis-caviarum NEB252.</title>
        <authorList>
            <person name="Fomenkov A."/>
            <person name="Anton B.P."/>
            <person name="Vincze T."/>
            <person name="Roberts R.J."/>
        </authorList>
    </citation>
    <scope>NUCLEOTIDE SEQUENCE [LARGE SCALE GENOMIC DNA]</scope>
    <source>
        <strain evidence="1 2">NEB252</strain>
    </source>
</reference>
<protein>
    <recommendedName>
        <fullName evidence="3">CopG family transcriptional regulator</fullName>
    </recommendedName>
</protein>